<dbReference type="PANTHER" id="PTHR10880">
    <property type="entry name" value="MORTALITY FACTOR 4-LIKE PROTEIN"/>
    <property type="match status" value="1"/>
</dbReference>
<evidence type="ECO:0000256" key="6">
    <source>
        <dbReference type="ARBA" id="ARBA00023204"/>
    </source>
</evidence>
<evidence type="ECO:0000256" key="8">
    <source>
        <dbReference type="SAM" id="MobiDB-lite"/>
    </source>
</evidence>
<evidence type="ECO:0000256" key="1">
    <source>
        <dbReference type="ARBA" id="ARBA00004123"/>
    </source>
</evidence>
<gene>
    <name evidence="10" type="ORF">AWZ03_007837</name>
</gene>
<comment type="subcellular location">
    <subcellularLocation>
        <location evidence="1">Nucleus</location>
    </subcellularLocation>
</comment>
<feature type="compositionally biased region" description="Low complexity" evidence="8">
    <location>
        <begin position="117"/>
        <end position="194"/>
    </location>
</feature>
<keyword evidence="11" id="KW-1185">Reference proteome</keyword>
<evidence type="ECO:0000313" key="10">
    <source>
        <dbReference type="EMBL" id="TDG45699.1"/>
    </source>
</evidence>
<dbReference type="InterPro" id="IPR000953">
    <property type="entry name" value="Chromo/chromo_shadow_dom"/>
</dbReference>
<dbReference type="STRING" id="7232.A0A484BAI5"/>
<reference evidence="10 11" key="1">
    <citation type="journal article" date="2019" name="J. Hered.">
        <title>An Improved Genome Assembly for Drosophila navojoa, the Basal Species in the mojavensis Cluster.</title>
        <authorList>
            <person name="Vanderlinde T."/>
            <person name="Dupim E.G."/>
            <person name="Nazario-Yepiz N.O."/>
            <person name="Carvalho A.B."/>
        </authorList>
    </citation>
    <scope>NUCLEOTIDE SEQUENCE [LARGE SCALE GENOMIC DNA]</scope>
    <source>
        <strain evidence="10">Navoj_Jal97</strain>
        <tissue evidence="10">Whole organism</tissue>
    </source>
</reference>
<dbReference type="InterPro" id="IPR025995">
    <property type="entry name" value="Tudor-knot"/>
</dbReference>
<dbReference type="OrthoDB" id="124855at2759"/>
<feature type="compositionally biased region" description="Basic residues" evidence="8">
    <location>
        <begin position="96"/>
        <end position="105"/>
    </location>
</feature>
<dbReference type="AlphaFoldDB" id="A0A484BAI5"/>
<dbReference type="GO" id="GO:0035267">
    <property type="term" value="C:NuA4 histone acetyltransferase complex"/>
    <property type="evidence" value="ECO:0007669"/>
    <property type="project" value="TreeGrafter"/>
</dbReference>
<sequence length="462" mass="50629">MGEVKPVKMDNWTPSDSTTLFADGERVLCFHGPLIYEAKVLKTKPESSPVEYYIHYAGWSKNWDEWVPESRVLKYNDDNVKRQKELARLYVERSKKDNKKGSAKAKKMEHVGNESRASTPSKDSSQSQPSSGASSATTSTPIAAAQSKTKNDGSNSSSSSATTSNNTPITTTTSRSNRKSTQSATAAARPSTPSADKKEDATAADNTEEEPATPTAPPPPKAKRMSSQNSNSEQRSSQSGNGIDAASAPQSTTTAAAATTTTTTSTPTAATTTTAVADAPCVESEETYTAKLEVKIKIPDELKHYLTDDWYAIVREHKLLELPAKVTVQQIADQYLAHKKSVKSTSASKEVAINDVLDGIIEYFNVMLGSQLLYKFERTQYADIMQKNPDTPLSELYGSFHLLRLFVRLGSMLSYSALDQPAMQTLLAHLHDFLKFLVKNSAMYFSMTNFINVDPEYVRNAQ</sequence>
<accession>A0A484BAI5</accession>
<evidence type="ECO:0000256" key="2">
    <source>
        <dbReference type="ARBA" id="ARBA00022763"/>
    </source>
</evidence>
<dbReference type="PANTHER" id="PTHR10880:SF48">
    <property type="entry name" value="MORTALITY FACTOR 4 LIKE 2"/>
    <property type="match status" value="1"/>
</dbReference>
<feature type="region of interest" description="Disordered" evidence="8">
    <location>
        <begin position="91"/>
        <end position="271"/>
    </location>
</feature>
<feature type="domain" description="Chromo" evidence="9">
    <location>
        <begin position="35"/>
        <end position="88"/>
    </location>
</feature>
<evidence type="ECO:0000256" key="7">
    <source>
        <dbReference type="ARBA" id="ARBA00023242"/>
    </source>
</evidence>
<dbReference type="SUPFAM" id="SSF54160">
    <property type="entry name" value="Chromo domain-like"/>
    <property type="match status" value="1"/>
</dbReference>
<dbReference type="CDD" id="cd18983">
    <property type="entry name" value="CBD_MSL3_like"/>
    <property type="match status" value="1"/>
</dbReference>
<dbReference type="FunFam" id="2.30.30.140:FF:000129">
    <property type="entry name" value="NuA4 complex subunit EAF3 homolog"/>
    <property type="match status" value="1"/>
</dbReference>
<dbReference type="InterPro" id="IPR016197">
    <property type="entry name" value="Chromo-like_dom_sf"/>
</dbReference>
<dbReference type="Pfam" id="PF05712">
    <property type="entry name" value="MRG"/>
    <property type="match status" value="1"/>
</dbReference>
<evidence type="ECO:0000256" key="4">
    <source>
        <dbReference type="ARBA" id="ARBA00023015"/>
    </source>
</evidence>
<keyword evidence="6" id="KW-0234">DNA repair</keyword>
<dbReference type="Proteomes" id="UP000295192">
    <property type="component" value="Unassembled WGS sequence"/>
</dbReference>
<dbReference type="GO" id="GO:0006325">
    <property type="term" value="P:chromatin organization"/>
    <property type="evidence" value="ECO:0007669"/>
    <property type="project" value="UniProtKB-KW"/>
</dbReference>
<dbReference type="KEGG" id="dnv:108650698"/>
<evidence type="ECO:0000256" key="3">
    <source>
        <dbReference type="ARBA" id="ARBA00022853"/>
    </source>
</evidence>
<dbReference type="FunFam" id="1.10.274.30:FF:000001">
    <property type="entry name" value="Mortality factor 4-like protein 1"/>
    <property type="match status" value="1"/>
</dbReference>
<dbReference type="EMBL" id="LSRL02000072">
    <property type="protein sequence ID" value="TDG45699.1"/>
    <property type="molecule type" value="Genomic_DNA"/>
</dbReference>
<dbReference type="Gene3D" id="1.10.274.30">
    <property type="entry name" value="MRG domain"/>
    <property type="match status" value="1"/>
</dbReference>
<keyword evidence="4" id="KW-0805">Transcription regulation</keyword>
<dbReference type="GO" id="GO:0006355">
    <property type="term" value="P:regulation of DNA-templated transcription"/>
    <property type="evidence" value="ECO:0007669"/>
    <property type="project" value="InterPro"/>
</dbReference>
<dbReference type="InterPro" id="IPR008676">
    <property type="entry name" value="MRG"/>
</dbReference>
<dbReference type="GO" id="GO:0006281">
    <property type="term" value="P:DNA repair"/>
    <property type="evidence" value="ECO:0007669"/>
    <property type="project" value="UniProtKB-KW"/>
</dbReference>
<dbReference type="PROSITE" id="PS51640">
    <property type="entry name" value="MRG"/>
    <property type="match status" value="1"/>
</dbReference>
<dbReference type="OMA" id="GLQTYFD"/>
<dbReference type="InterPro" id="IPR026541">
    <property type="entry name" value="MRG_dom"/>
</dbReference>
<name>A0A484BAI5_DRONA</name>
<comment type="caution">
    <text evidence="10">The sequence shown here is derived from an EMBL/GenBank/DDBJ whole genome shotgun (WGS) entry which is preliminary data.</text>
</comment>
<dbReference type="GO" id="GO:0005634">
    <property type="term" value="C:nucleus"/>
    <property type="evidence" value="ECO:0007669"/>
    <property type="project" value="UniProtKB-SubCell"/>
</dbReference>
<keyword evidence="3" id="KW-0156">Chromatin regulator</keyword>
<feature type="compositionally biased region" description="Low complexity" evidence="8">
    <location>
        <begin position="226"/>
        <end position="271"/>
    </location>
</feature>
<protein>
    <recommendedName>
        <fullName evidence="9">Chromo domain-containing protein</fullName>
    </recommendedName>
</protein>
<evidence type="ECO:0000259" key="9">
    <source>
        <dbReference type="SMART" id="SM00298"/>
    </source>
</evidence>
<organism evidence="10 11">
    <name type="scientific">Drosophila navojoa</name>
    <name type="common">Fruit fly</name>
    <dbReference type="NCBI Taxonomy" id="7232"/>
    <lineage>
        <taxon>Eukaryota</taxon>
        <taxon>Metazoa</taxon>
        <taxon>Ecdysozoa</taxon>
        <taxon>Arthropoda</taxon>
        <taxon>Hexapoda</taxon>
        <taxon>Insecta</taxon>
        <taxon>Pterygota</taxon>
        <taxon>Neoptera</taxon>
        <taxon>Endopterygota</taxon>
        <taxon>Diptera</taxon>
        <taxon>Brachycera</taxon>
        <taxon>Muscomorpha</taxon>
        <taxon>Ephydroidea</taxon>
        <taxon>Drosophilidae</taxon>
        <taxon>Drosophila</taxon>
    </lineage>
</organism>
<dbReference type="Pfam" id="PF11717">
    <property type="entry name" value="Tudor-knot"/>
    <property type="match status" value="1"/>
</dbReference>
<dbReference type="InterPro" id="IPR038217">
    <property type="entry name" value="MRG_C_sf"/>
</dbReference>
<keyword evidence="5" id="KW-0804">Transcription</keyword>
<evidence type="ECO:0000256" key="5">
    <source>
        <dbReference type="ARBA" id="ARBA00023163"/>
    </source>
</evidence>
<keyword evidence="2" id="KW-0227">DNA damage</keyword>
<dbReference type="Gene3D" id="2.30.30.140">
    <property type="match status" value="1"/>
</dbReference>
<dbReference type="SMART" id="SM00298">
    <property type="entry name" value="CHROMO"/>
    <property type="match status" value="1"/>
</dbReference>
<proteinExistence type="predicted"/>
<evidence type="ECO:0000313" key="11">
    <source>
        <dbReference type="Proteomes" id="UP000295192"/>
    </source>
</evidence>
<keyword evidence="7" id="KW-0539">Nucleus</keyword>